<dbReference type="CDD" id="cd00808">
    <property type="entry name" value="GluRS_core"/>
    <property type="match status" value="1"/>
</dbReference>
<keyword evidence="4 11" id="KW-0436">Ligase</keyword>
<proteinExistence type="inferred from homology"/>
<dbReference type="FunFam" id="3.40.50.620:FF:000045">
    <property type="entry name" value="Glutamate--tRNA ligase, mitochondrial"/>
    <property type="match status" value="1"/>
</dbReference>
<dbReference type="OrthoDB" id="428822at2759"/>
<dbReference type="InterPro" id="IPR008925">
    <property type="entry name" value="aa_tRNA-synth_I_cd-bd_sf"/>
</dbReference>
<dbReference type="InParanoid" id="A0A2J6T7U6"/>
<evidence type="ECO:0000256" key="10">
    <source>
        <dbReference type="ARBA" id="ARBA00072917"/>
    </source>
</evidence>
<dbReference type="NCBIfam" id="TIGR00464">
    <property type="entry name" value="gltX_bact"/>
    <property type="match status" value="1"/>
</dbReference>
<protein>
    <recommendedName>
        <fullName evidence="10">Glutamate--tRNA ligase, mitochondrial</fullName>
        <ecNumber evidence="3">6.1.1.17</ecNumber>
    </recommendedName>
    <alternativeName>
        <fullName evidence="9">Glutamyl-tRNA synthetase</fullName>
    </alternativeName>
</protein>
<keyword evidence="14" id="KW-1185">Reference proteome</keyword>
<evidence type="ECO:0000256" key="4">
    <source>
        <dbReference type="ARBA" id="ARBA00022598"/>
    </source>
</evidence>
<evidence type="ECO:0000256" key="1">
    <source>
        <dbReference type="ARBA" id="ARBA00004173"/>
    </source>
</evidence>
<keyword evidence="6 11" id="KW-0067">ATP-binding</keyword>
<keyword evidence="7 11" id="KW-0648">Protein biosynthesis</keyword>
<accession>A0A2J6T7U6</accession>
<dbReference type="GO" id="GO:0005739">
    <property type="term" value="C:mitochondrion"/>
    <property type="evidence" value="ECO:0007669"/>
    <property type="project" value="UniProtKB-SubCell"/>
</dbReference>
<comment type="similarity">
    <text evidence="2">Belongs to the class-I aminoacyl-tRNA synthetase family. Glutamate--tRNA ligase type 1 subfamily.</text>
</comment>
<feature type="domain" description="Glutamyl/glutaminyl-tRNA synthetase class Ib catalytic" evidence="12">
    <location>
        <begin position="51"/>
        <end position="363"/>
    </location>
</feature>
<evidence type="ECO:0000313" key="14">
    <source>
        <dbReference type="Proteomes" id="UP000235371"/>
    </source>
</evidence>
<evidence type="ECO:0000256" key="5">
    <source>
        <dbReference type="ARBA" id="ARBA00022741"/>
    </source>
</evidence>
<dbReference type="Pfam" id="PF00749">
    <property type="entry name" value="tRNA-synt_1c"/>
    <property type="match status" value="1"/>
</dbReference>
<dbReference type="PANTHER" id="PTHR43311">
    <property type="entry name" value="GLUTAMATE--TRNA LIGASE"/>
    <property type="match status" value="1"/>
</dbReference>
<keyword evidence="8 11" id="KW-0030">Aminoacyl-tRNA synthetase</keyword>
<dbReference type="SUPFAM" id="SSF52374">
    <property type="entry name" value="Nucleotidylyl transferase"/>
    <property type="match status" value="1"/>
</dbReference>
<sequence length="619" mass="69745">MKLLLTVARRRSNLRWICHSCHGIKHATAPSYQAGKLSQASQQLREGGPARTRFAPSPTGYLHLGSLRTALFNFLVAKATGGQFLLRIEDTDQKRTIPDAEERLYEDLKWAGIDWDEGPSVGGQYGPYKQSERTALYRDHAEKLLDSGSAYRCFCTPERLRILAEYQSKLGLPADYDRTCAHVPKEESDDRAAQGEAHVIRLKIPDEKNSLVFRDLVYGFIRPKSTVKRDQKAQGSALTLFDDPILLKSDGFPTYHLANVVDDHLMKITHVIRGSEWISSTPKHLAMYQAFGWEPPAFAHVGLLLDKNRQKLSKRTGSIDISDWQNKGVFPESVTNFVALLGWSHNTGSDVMSMEDLISNASMKYTRGDTVVGFEKLWFLQKRHAARYASTQAESPYDQIPSHSLVQLAVKPVLALLNQPSTPSDFSFYRNITRPEDRQNLVQLLVFADAQNYTNPTEFIRRNAYFFTPPSAETLTATVPAFKLRKVPAPYLDKFSLATVTGICQTLVNIPDHSWDEHTIRTYLAKMVSMGVEITMKNSEGGVETGKKMEALKLKVEKSWAGLIYQYLRWALVATKPGPESQVTMELLGKMETSRRLSAAEEVLNQVKIESIVEEIEKV</sequence>
<dbReference type="InterPro" id="IPR049940">
    <property type="entry name" value="GluQ/Sye"/>
</dbReference>
<dbReference type="Proteomes" id="UP000235371">
    <property type="component" value="Unassembled WGS sequence"/>
</dbReference>
<dbReference type="GO" id="GO:0000049">
    <property type="term" value="F:tRNA binding"/>
    <property type="evidence" value="ECO:0007669"/>
    <property type="project" value="InterPro"/>
</dbReference>
<comment type="subcellular location">
    <subcellularLocation>
        <location evidence="1">Mitochondrion</location>
    </subcellularLocation>
</comment>
<dbReference type="Gene3D" id="3.40.50.620">
    <property type="entry name" value="HUPs"/>
    <property type="match status" value="1"/>
</dbReference>
<dbReference type="STRING" id="1095630.A0A2J6T7U6"/>
<reference evidence="13 14" key="1">
    <citation type="submission" date="2016-04" db="EMBL/GenBank/DDBJ databases">
        <title>A degradative enzymes factory behind the ericoid mycorrhizal symbiosis.</title>
        <authorList>
            <consortium name="DOE Joint Genome Institute"/>
            <person name="Martino E."/>
            <person name="Morin E."/>
            <person name="Grelet G."/>
            <person name="Kuo A."/>
            <person name="Kohler A."/>
            <person name="Daghino S."/>
            <person name="Barry K."/>
            <person name="Choi C."/>
            <person name="Cichocki N."/>
            <person name="Clum A."/>
            <person name="Copeland A."/>
            <person name="Hainaut M."/>
            <person name="Haridas S."/>
            <person name="Labutti K."/>
            <person name="Lindquist E."/>
            <person name="Lipzen A."/>
            <person name="Khouja H.-R."/>
            <person name="Murat C."/>
            <person name="Ohm R."/>
            <person name="Olson A."/>
            <person name="Spatafora J."/>
            <person name="Veneault-Fourrey C."/>
            <person name="Henrissat B."/>
            <person name="Grigoriev I."/>
            <person name="Martin F."/>
            <person name="Perotto S."/>
        </authorList>
    </citation>
    <scope>NUCLEOTIDE SEQUENCE [LARGE SCALE GENOMIC DNA]</scope>
    <source>
        <strain evidence="13 14">E</strain>
    </source>
</reference>
<dbReference type="InterPro" id="IPR000924">
    <property type="entry name" value="Glu/Gln-tRNA-synth"/>
</dbReference>
<dbReference type="GeneID" id="36588499"/>
<dbReference type="PANTHER" id="PTHR43311:SF2">
    <property type="entry name" value="GLUTAMATE--TRNA LIGASE, MITOCHONDRIAL-RELATED"/>
    <property type="match status" value="1"/>
</dbReference>
<dbReference type="InterPro" id="IPR033910">
    <property type="entry name" value="GluRS_core"/>
</dbReference>
<dbReference type="EMBL" id="KZ613817">
    <property type="protein sequence ID" value="PMD59033.1"/>
    <property type="molecule type" value="Genomic_DNA"/>
</dbReference>
<dbReference type="GO" id="GO:0005524">
    <property type="term" value="F:ATP binding"/>
    <property type="evidence" value="ECO:0007669"/>
    <property type="project" value="UniProtKB-KW"/>
</dbReference>
<dbReference type="GO" id="GO:0006424">
    <property type="term" value="P:glutamyl-tRNA aminoacylation"/>
    <property type="evidence" value="ECO:0007669"/>
    <property type="project" value="InterPro"/>
</dbReference>
<keyword evidence="5 11" id="KW-0547">Nucleotide-binding</keyword>
<dbReference type="PRINTS" id="PR00987">
    <property type="entry name" value="TRNASYNTHGLU"/>
</dbReference>
<dbReference type="InterPro" id="IPR014729">
    <property type="entry name" value="Rossmann-like_a/b/a_fold"/>
</dbReference>
<dbReference type="GO" id="GO:0004818">
    <property type="term" value="F:glutamate-tRNA ligase activity"/>
    <property type="evidence" value="ECO:0007669"/>
    <property type="project" value="UniProtKB-EC"/>
</dbReference>
<dbReference type="InterPro" id="IPR020058">
    <property type="entry name" value="Glu/Gln-tRNA-synth_Ib_cat-dom"/>
</dbReference>
<dbReference type="RefSeq" id="XP_024735937.1">
    <property type="nucleotide sequence ID" value="XM_024880422.1"/>
</dbReference>
<name>A0A2J6T7U6_9HELO</name>
<evidence type="ECO:0000256" key="9">
    <source>
        <dbReference type="ARBA" id="ARBA00030865"/>
    </source>
</evidence>
<dbReference type="EC" id="6.1.1.17" evidence="3"/>
<evidence type="ECO:0000313" key="13">
    <source>
        <dbReference type="EMBL" id="PMD59033.1"/>
    </source>
</evidence>
<evidence type="ECO:0000256" key="11">
    <source>
        <dbReference type="RuleBase" id="RU363037"/>
    </source>
</evidence>
<dbReference type="SUPFAM" id="SSF48163">
    <property type="entry name" value="An anticodon-binding domain of class I aminoacyl-tRNA synthetases"/>
    <property type="match status" value="1"/>
</dbReference>
<evidence type="ECO:0000256" key="2">
    <source>
        <dbReference type="ARBA" id="ARBA00007894"/>
    </source>
</evidence>
<dbReference type="GO" id="GO:0008270">
    <property type="term" value="F:zinc ion binding"/>
    <property type="evidence" value="ECO:0007669"/>
    <property type="project" value="InterPro"/>
</dbReference>
<dbReference type="InterPro" id="IPR020751">
    <property type="entry name" value="aa-tRNA-synth_I_codon-bd_sub2"/>
</dbReference>
<evidence type="ECO:0000256" key="8">
    <source>
        <dbReference type="ARBA" id="ARBA00023146"/>
    </source>
</evidence>
<evidence type="ECO:0000256" key="3">
    <source>
        <dbReference type="ARBA" id="ARBA00012835"/>
    </source>
</evidence>
<organism evidence="13 14">
    <name type="scientific">Hyaloscypha bicolor E</name>
    <dbReference type="NCBI Taxonomy" id="1095630"/>
    <lineage>
        <taxon>Eukaryota</taxon>
        <taxon>Fungi</taxon>
        <taxon>Dikarya</taxon>
        <taxon>Ascomycota</taxon>
        <taxon>Pezizomycotina</taxon>
        <taxon>Leotiomycetes</taxon>
        <taxon>Helotiales</taxon>
        <taxon>Hyaloscyphaceae</taxon>
        <taxon>Hyaloscypha</taxon>
        <taxon>Hyaloscypha bicolor</taxon>
    </lineage>
</organism>
<dbReference type="FunCoup" id="A0A2J6T7U6">
    <property type="interactions" value="733"/>
</dbReference>
<dbReference type="InterPro" id="IPR004527">
    <property type="entry name" value="Glu-tRNA-ligase_bac/mito"/>
</dbReference>
<gene>
    <name evidence="13" type="ORF">K444DRAFT_613822</name>
</gene>
<dbReference type="HAMAP" id="MF_00022">
    <property type="entry name" value="Glu_tRNA_synth_type1"/>
    <property type="match status" value="1"/>
</dbReference>
<dbReference type="AlphaFoldDB" id="A0A2J6T7U6"/>
<evidence type="ECO:0000256" key="7">
    <source>
        <dbReference type="ARBA" id="ARBA00022917"/>
    </source>
</evidence>
<evidence type="ECO:0000256" key="6">
    <source>
        <dbReference type="ARBA" id="ARBA00022840"/>
    </source>
</evidence>
<dbReference type="Gene3D" id="1.10.10.350">
    <property type="match status" value="1"/>
</dbReference>
<evidence type="ECO:0000259" key="12">
    <source>
        <dbReference type="Pfam" id="PF00749"/>
    </source>
</evidence>